<reference evidence="19 20" key="1">
    <citation type="submission" date="2019-06" db="EMBL/GenBank/DDBJ databases">
        <title>Draft genome sequence of the filamentous fungus Phialemoniopsis curvata isolated from diesel fuel.</title>
        <authorList>
            <person name="Varaljay V.A."/>
            <person name="Lyon W.J."/>
            <person name="Crouch A.L."/>
            <person name="Drake C.E."/>
            <person name="Hollomon J.M."/>
            <person name="Nadeau L.J."/>
            <person name="Nunn H.S."/>
            <person name="Stevenson B.S."/>
            <person name="Bojanowski C.L."/>
            <person name="Crookes-Goodson W.J."/>
        </authorList>
    </citation>
    <scope>NUCLEOTIDE SEQUENCE [LARGE SCALE GENOMIC DNA]</scope>
    <source>
        <strain evidence="19 20">D216</strain>
    </source>
</reference>
<evidence type="ECO:0000256" key="11">
    <source>
        <dbReference type="ARBA" id="ARBA00023295"/>
    </source>
</evidence>
<dbReference type="CDD" id="cd02878">
    <property type="entry name" value="GH18_zymocin_alpha"/>
    <property type="match status" value="1"/>
</dbReference>
<dbReference type="PANTHER" id="PTHR47700">
    <property type="entry name" value="V CHITINASE, PUTATIVE (AFU_ORTHOLOGUE AFUA_6G13720)-RELATED"/>
    <property type="match status" value="1"/>
</dbReference>
<dbReference type="GeneID" id="41976503"/>
<sequence>MKVVTNAAIALVAFGGSIAVHGQEFDPSRNLCPLPCSVSGRNPANWTYYHKANELKLCNQSSLFDIASFNTPIDQPGTDVTIRACALQSWDPVNALPTTKHHRASGLRSRESFTSEAGPTFSNATISSSDSTSLTNSTGTCSHGTPSEVTAELQQVSWTSNANSSVAVGPVIAAAEALVSYLNDEANCQPTIVLSQSGSAVVGLYVGSQLNKKSAASLAKRFIDNTQSLQILDRAASEVCGTNTSSTQVFGVFASARGELGEAHRVLREWHSGHCLSGFDEQKAVSHESLSVHSAILDAADSSSSGVKRLAKSLFKRATCKYIQAADGDGCWAAADKCKISQDDLKKYNPLKNGADLCDNNILRGMYLCCGPGDPPDFSPQPNPDGTCVGYSVKRGEGCGVIANAHSMTIEQIEERNKKSWGFAGCGQLQENQMICLSTGDPQFPNPVSTYVCGPQKMGTTKPADGTDWGSLNPCPLNACCNKWGSCGITPEFCTEGKADTGAPGTSPPGTNGCISNCGTEIKIGDSPSDLTLVGYFESWNFNRPCMHMDVSRMTDTRPNTGSPYTHIHWAFANITSDLKIDVSGAQDQFDGLKKLNGIKKIVSFGGWDFSTSPSTYMILRQATAPVNRQAFAQRVADFVKDNELDGVDFDWEYPGEPDIRGIPPGAADEGQNYLRFLTTLRGILPKEKSLSIAAPASYWYLKQFPIKQIAQVVDYIIYMTYDLHGQWDYDNKNVNEGCFNCARHHVNTTEIDYSLAMITKAGVNTNKIVVGMALYGRSFQLAQKGCKGSECKFTGPESGALKGRCTDTAGYISNYEIEEIRSQSENPDIGTFWNVAETKDFGDTIYYNDDQYISWMSPKSYFALAANMIFKNMAGLSDWATDLDGDWGDDGKGDLVQTGDGFDDMNMVCDYSKKYTTLDEVKNDSSGKRAECIVWMTMQALTDMLEKAVADYNDANNGYDEKFAAYTRYVKSMIPIAVDHFMLSSSGTAGKGFDYFDCEFTEVFHDPVMKPCREFTSLEELTTSSYDLTFILKDKDGFHKALAEDSGLPSDWIDMHGSREDIEGCAVPNGGICPPQAGIRKWHDYPDAVKDIEITNPKDAISKAIGGIDEFRAKTAAGALQLLMVEWEGKGNYDDVIESVATSISMLQDTVEYMKQAKKLGEEEEKIEKKKKLDLILNIVSAVLLVVPFAGEVGLSLLGATKYASMIAKLSWLGQFSGIGFSVYEFKQDQTNISALFGFLIGPIGGGVGAIANKLDIGLFREIALKARFVYVDLASRAPGYVRDNRVTLEALKQIRGYCKA</sequence>
<keyword evidence="5" id="KW-0964">Secreted</keyword>
<evidence type="ECO:0000256" key="10">
    <source>
        <dbReference type="ARBA" id="ARBA00023277"/>
    </source>
</evidence>
<proteinExistence type="inferred from homology"/>
<dbReference type="InterPro" id="IPR036779">
    <property type="entry name" value="LysM_dom_sf"/>
</dbReference>
<dbReference type="Pfam" id="PF01476">
    <property type="entry name" value="LysM"/>
    <property type="match status" value="1"/>
</dbReference>
<dbReference type="STRING" id="1093900.A0A507AQN2"/>
<dbReference type="InterPro" id="IPR001579">
    <property type="entry name" value="Glyco_hydro_18_chit_AS"/>
</dbReference>
<keyword evidence="9" id="KW-0843">Virulence</keyword>
<evidence type="ECO:0000256" key="1">
    <source>
        <dbReference type="ARBA" id="ARBA00000822"/>
    </source>
</evidence>
<keyword evidence="15" id="KW-0472">Membrane</keyword>
<gene>
    <name evidence="19" type="ORF">E0L32_009056</name>
</gene>
<dbReference type="PROSITE" id="PS51910">
    <property type="entry name" value="GH18_2"/>
    <property type="match status" value="1"/>
</dbReference>
<keyword evidence="7 13" id="KW-0378">Hydrolase</keyword>
<evidence type="ECO:0000256" key="12">
    <source>
        <dbReference type="ARBA" id="ARBA00023326"/>
    </source>
</evidence>
<dbReference type="OrthoDB" id="73875at2759"/>
<keyword evidence="11 13" id="KW-0326">Glycosidase</keyword>
<dbReference type="InterPro" id="IPR017853">
    <property type="entry name" value="GH"/>
</dbReference>
<evidence type="ECO:0000313" key="20">
    <source>
        <dbReference type="Proteomes" id="UP000319257"/>
    </source>
</evidence>
<organism evidence="19 20">
    <name type="scientific">Thyridium curvatum</name>
    <dbReference type="NCBI Taxonomy" id="1093900"/>
    <lineage>
        <taxon>Eukaryota</taxon>
        <taxon>Fungi</taxon>
        <taxon>Dikarya</taxon>
        <taxon>Ascomycota</taxon>
        <taxon>Pezizomycotina</taxon>
        <taxon>Sordariomycetes</taxon>
        <taxon>Sordariomycetidae</taxon>
        <taxon>Thyridiales</taxon>
        <taxon>Thyridiaceae</taxon>
        <taxon>Thyridium</taxon>
    </lineage>
</organism>
<dbReference type="SUPFAM" id="SSF51445">
    <property type="entry name" value="(Trans)glycosidases"/>
    <property type="match status" value="1"/>
</dbReference>
<dbReference type="Gene3D" id="3.10.50.10">
    <property type="match status" value="1"/>
</dbReference>
<keyword evidence="8" id="KW-0146">Chitin degradation</keyword>
<dbReference type="InterPro" id="IPR001223">
    <property type="entry name" value="Glyco_hydro18_cat"/>
</dbReference>
<feature type="region of interest" description="Disordered" evidence="14">
    <location>
        <begin position="101"/>
        <end position="146"/>
    </location>
</feature>
<keyword evidence="20" id="KW-1185">Reference proteome</keyword>
<feature type="transmembrane region" description="Helical" evidence="15">
    <location>
        <begin position="1234"/>
        <end position="1253"/>
    </location>
</feature>
<evidence type="ECO:0000256" key="13">
    <source>
        <dbReference type="RuleBase" id="RU000489"/>
    </source>
</evidence>
<dbReference type="GO" id="GO:0000272">
    <property type="term" value="P:polysaccharide catabolic process"/>
    <property type="evidence" value="ECO:0007669"/>
    <property type="project" value="UniProtKB-KW"/>
</dbReference>
<name>A0A507AQN2_9PEZI</name>
<keyword evidence="15" id="KW-0812">Transmembrane</keyword>
<dbReference type="InterPro" id="IPR018392">
    <property type="entry name" value="LysM"/>
</dbReference>
<feature type="signal peptide" evidence="16">
    <location>
        <begin position="1"/>
        <end position="22"/>
    </location>
</feature>
<dbReference type="InterPro" id="IPR011583">
    <property type="entry name" value="Chitinase_II/V-like_cat"/>
</dbReference>
<feature type="domain" description="LysM" evidence="17">
    <location>
        <begin position="389"/>
        <end position="437"/>
    </location>
</feature>
<dbReference type="InParanoid" id="A0A507AQN2"/>
<feature type="domain" description="GH18" evidence="18">
    <location>
        <begin position="531"/>
        <end position="899"/>
    </location>
</feature>
<feature type="domain" description="LysM" evidence="17">
    <location>
        <begin position="321"/>
        <end position="370"/>
    </location>
</feature>
<dbReference type="CDD" id="cd00118">
    <property type="entry name" value="LysM"/>
    <property type="match status" value="1"/>
</dbReference>
<evidence type="ECO:0000256" key="2">
    <source>
        <dbReference type="ARBA" id="ARBA00004613"/>
    </source>
</evidence>
<keyword evidence="16" id="KW-0732">Signal</keyword>
<dbReference type="Gene3D" id="3.20.20.80">
    <property type="entry name" value="Glycosidases"/>
    <property type="match status" value="1"/>
</dbReference>
<feature type="compositionally biased region" description="Low complexity" evidence="14">
    <location>
        <begin position="120"/>
        <end position="140"/>
    </location>
</feature>
<dbReference type="RefSeq" id="XP_030991428.1">
    <property type="nucleotide sequence ID" value="XM_031143980.1"/>
</dbReference>
<keyword evidence="12" id="KW-0624">Polysaccharide degradation</keyword>
<evidence type="ECO:0000256" key="8">
    <source>
        <dbReference type="ARBA" id="ARBA00023024"/>
    </source>
</evidence>
<dbReference type="GO" id="GO:0006032">
    <property type="term" value="P:chitin catabolic process"/>
    <property type="evidence" value="ECO:0007669"/>
    <property type="project" value="UniProtKB-KW"/>
</dbReference>
<comment type="subcellular location">
    <subcellularLocation>
        <location evidence="2">Secreted</location>
    </subcellularLocation>
</comment>
<dbReference type="GO" id="GO:0005576">
    <property type="term" value="C:extracellular region"/>
    <property type="evidence" value="ECO:0007669"/>
    <property type="project" value="UniProtKB-SubCell"/>
</dbReference>
<dbReference type="InterPro" id="IPR053214">
    <property type="entry name" value="LysM12-like"/>
</dbReference>
<comment type="catalytic activity">
    <reaction evidence="1">
        <text>Random endo-hydrolysis of N-acetyl-beta-D-glucosaminide (1-&gt;4)-beta-linkages in chitin and chitodextrins.</text>
        <dbReference type="EC" id="3.2.1.14"/>
    </reaction>
</comment>
<evidence type="ECO:0000256" key="5">
    <source>
        <dbReference type="ARBA" id="ARBA00022525"/>
    </source>
</evidence>
<dbReference type="Pfam" id="PF00704">
    <property type="entry name" value="Glyco_hydro_18"/>
    <property type="match status" value="1"/>
</dbReference>
<dbReference type="Proteomes" id="UP000319257">
    <property type="component" value="Unassembled WGS sequence"/>
</dbReference>
<comment type="caution">
    <text evidence="19">The sequence shown here is derived from an EMBL/GenBank/DDBJ whole genome shotgun (WGS) entry which is preliminary data.</text>
</comment>
<evidence type="ECO:0000256" key="3">
    <source>
        <dbReference type="ARBA" id="ARBA00008682"/>
    </source>
</evidence>
<dbReference type="SMART" id="SM00636">
    <property type="entry name" value="Glyco_18"/>
    <property type="match status" value="1"/>
</dbReference>
<evidence type="ECO:0000256" key="9">
    <source>
        <dbReference type="ARBA" id="ARBA00023026"/>
    </source>
</evidence>
<evidence type="ECO:0000259" key="18">
    <source>
        <dbReference type="PROSITE" id="PS51910"/>
    </source>
</evidence>
<feature type="transmembrane region" description="Helical" evidence="15">
    <location>
        <begin position="1176"/>
        <end position="1199"/>
    </location>
</feature>
<dbReference type="InterPro" id="IPR036861">
    <property type="entry name" value="Endochitinase-like_sf"/>
</dbReference>
<evidence type="ECO:0000256" key="4">
    <source>
        <dbReference type="ARBA" id="ARBA00012729"/>
    </source>
</evidence>
<evidence type="ECO:0000256" key="7">
    <source>
        <dbReference type="ARBA" id="ARBA00022801"/>
    </source>
</evidence>
<dbReference type="EC" id="3.2.1.14" evidence="4"/>
<evidence type="ECO:0000313" key="19">
    <source>
        <dbReference type="EMBL" id="TPX09717.1"/>
    </source>
</evidence>
<evidence type="ECO:0000259" key="17">
    <source>
        <dbReference type="PROSITE" id="PS51782"/>
    </source>
</evidence>
<dbReference type="SUPFAM" id="SSF54556">
    <property type="entry name" value="Chitinase insertion domain"/>
    <property type="match status" value="1"/>
</dbReference>
<evidence type="ECO:0000256" key="15">
    <source>
        <dbReference type="SAM" id="Phobius"/>
    </source>
</evidence>
<keyword evidence="6" id="KW-0147">Chitin-binding</keyword>
<dbReference type="PROSITE" id="PS01095">
    <property type="entry name" value="GH18_1"/>
    <property type="match status" value="1"/>
</dbReference>
<keyword evidence="10" id="KW-0119">Carbohydrate metabolism</keyword>
<protein>
    <recommendedName>
        <fullName evidence="4">chitinase</fullName>
        <ecNumber evidence="4">3.2.1.14</ecNumber>
    </recommendedName>
</protein>
<dbReference type="InterPro" id="IPR029070">
    <property type="entry name" value="Chitinase_insertion_sf"/>
</dbReference>
<dbReference type="PANTHER" id="PTHR47700:SF2">
    <property type="entry name" value="CHITINASE"/>
    <property type="match status" value="1"/>
</dbReference>
<comment type="similarity">
    <text evidence="3">Belongs to the glycosyl hydrolase 18 family. Chitinase class V subfamily.</text>
</comment>
<dbReference type="PROSITE" id="PS51782">
    <property type="entry name" value="LYSM"/>
    <property type="match status" value="2"/>
</dbReference>
<dbReference type="Gene3D" id="3.30.60.10">
    <property type="entry name" value="Endochitinase-like"/>
    <property type="match status" value="1"/>
</dbReference>
<evidence type="ECO:0000256" key="16">
    <source>
        <dbReference type="SAM" id="SignalP"/>
    </source>
</evidence>
<dbReference type="SUPFAM" id="SSF57016">
    <property type="entry name" value="Plant lectins/antimicrobial peptides"/>
    <property type="match status" value="1"/>
</dbReference>
<dbReference type="GO" id="GO:0008061">
    <property type="term" value="F:chitin binding"/>
    <property type="evidence" value="ECO:0007669"/>
    <property type="project" value="UniProtKB-KW"/>
</dbReference>
<evidence type="ECO:0000256" key="14">
    <source>
        <dbReference type="SAM" id="MobiDB-lite"/>
    </source>
</evidence>
<accession>A0A507AQN2</accession>
<dbReference type="GO" id="GO:0008843">
    <property type="term" value="F:endochitinase activity"/>
    <property type="evidence" value="ECO:0007669"/>
    <property type="project" value="UniProtKB-EC"/>
</dbReference>
<evidence type="ECO:0000256" key="6">
    <source>
        <dbReference type="ARBA" id="ARBA00022669"/>
    </source>
</evidence>
<keyword evidence="15" id="KW-1133">Transmembrane helix</keyword>
<feature type="chain" id="PRO_5021377502" description="chitinase" evidence="16">
    <location>
        <begin position="23"/>
        <end position="1302"/>
    </location>
</feature>
<dbReference type="EMBL" id="SKBQ01000063">
    <property type="protein sequence ID" value="TPX09717.1"/>
    <property type="molecule type" value="Genomic_DNA"/>
</dbReference>
<dbReference type="Gene3D" id="3.10.350.10">
    <property type="entry name" value="LysM domain"/>
    <property type="match status" value="2"/>
</dbReference>